<feature type="transmembrane region" description="Helical" evidence="1">
    <location>
        <begin position="21"/>
        <end position="41"/>
    </location>
</feature>
<dbReference type="Proteomes" id="UP000004605">
    <property type="component" value="Unassembled WGS sequence"/>
</dbReference>
<evidence type="ECO:0000259" key="2">
    <source>
        <dbReference type="Pfam" id="PF13808"/>
    </source>
</evidence>
<protein>
    <recommendedName>
        <fullName evidence="2">H repeat-associated protein N-terminal domain-containing protein</fullName>
    </recommendedName>
</protein>
<gene>
    <name evidence="3" type="ORF">VII00023_23049</name>
</gene>
<name>F9S8F0_9VIBR</name>
<keyword evidence="1" id="KW-0812">Transmembrane</keyword>
<reference evidence="3 4" key="1">
    <citation type="journal article" date="2012" name="Int. J. Syst. Evol. Microbiol.">
        <title>Vibrio caribbeanicus sp. nov., isolated from the marine sponge Scleritoderma cyanea.</title>
        <authorList>
            <person name="Hoffmann M."/>
            <person name="Monday S.R."/>
            <person name="Allard M.W."/>
            <person name="Strain E.A."/>
            <person name="Whittaker P."/>
            <person name="Naum M."/>
            <person name="McCarthy P.J."/>
            <person name="Lopez J.V."/>
            <person name="Fischer M."/>
            <person name="Brown E.W."/>
        </authorList>
    </citation>
    <scope>NUCLEOTIDE SEQUENCE [LARGE SCALE GENOMIC DNA]</scope>
    <source>
        <strain evidence="3 4">ATCC 700023</strain>
    </source>
</reference>
<feature type="domain" description="H repeat-associated protein N-terminal" evidence="2">
    <location>
        <begin position="8"/>
        <end position="42"/>
    </location>
</feature>
<organism evidence="3 4">
    <name type="scientific">Vibrio ichthyoenteri ATCC 700023</name>
    <dbReference type="NCBI Taxonomy" id="870968"/>
    <lineage>
        <taxon>Bacteria</taxon>
        <taxon>Pseudomonadati</taxon>
        <taxon>Pseudomonadota</taxon>
        <taxon>Gammaproteobacteria</taxon>
        <taxon>Vibrionales</taxon>
        <taxon>Vibrionaceae</taxon>
        <taxon>Vibrio</taxon>
    </lineage>
</organism>
<evidence type="ECO:0000256" key="1">
    <source>
        <dbReference type="SAM" id="Phobius"/>
    </source>
</evidence>
<keyword evidence="1" id="KW-0472">Membrane</keyword>
<proteinExistence type="predicted"/>
<evidence type="ECO:0000313" key="3">
    <source>
        <dbReference type="EMBL" id="EGU29989.1"/>
    </source>
</evidence>
<keyword evidence="4" id="KW-1185">Reference proteome</keyword>
<dbReference type="InterPro" id="IPR032806">
    <property type="entry name" value="YbfD_N"/>
</dbReference>
<accession>F9S8F0</accession>
<sequence length="43" mass="5055">MQIDHFKEYFQMIIDQRQRAKVTYCLFDVLWSTLCSVIAGAKG</sequence>
<dbReference type="Pfam" id="PF13808">
    <property type="entry name" value="DDE_Tnp_1_assoc"/>
    <property type="match status" value="1"/>
</dbReference>
<dbReference type="EMBL" id="AFWF01000316">
    <property type="protein sequence ID" value="EGU29989.1"/>
    <property type="molecule type" value="Genomic_DNA"/>
</dbReference>
<dbReference type="AlphaFoldDB" id="F9S8F0"/>
<comment type="caution">
    <text evidence="3">The sequence shown here is derived from an EMBL/GenBank/DDBJ whole genome shotgun (WGS) entry which is preliminary data.</text>
</comment>
<keyword evidence="1" id="KW-1133">Transmembrane helix</keyword>
<evidence type="ECO:0000313" key="4">
    <source>
        <dbReference type="Proteomes" id="UP000004605"/>
    </source>
</evidence>